<reference evidence="2 3" key="1">
    <citation type="submission" date="2020-06" db="EMBL/GenBank/DDBJ databases">
        <authorList>
            <consortium name="Wellcome Sanger Institute Data Sharing"/>
        </authorList>
    </citation>
    <scope>NUCLEOTIDE SEQUENCE [LARGE SCALE GENOMIC DNA]</scope>
</reference>
<name>A0AAY4BE61_9TELE</name>
<dbReference type="PANTHER" id="PTHR21255:SF61">
    <property type="entry name" value="TCTEX1 DOMAIN CONTAINING 1"/>
    <property type="match status" value="1"/>
</dbReference>
<protein>
    <submittedName>
        <fullName evidence="2">Uncharacterized protein</fullName>
    </submittedName>
</protein>
<evidence type="ECO:0000256" key="1">
    <source>
        <dbReference type="ARBA" id="ARBA00005361"/>
    </source>
</evidence>
<dbReference type="GO" id="GO:0005868">
    <property type="term" value="C:cytoplasmic dynein complex"/>
    <property type="evidence" value="ECO:0007669"/>
    <property type="project" value="TreeGrafter"/>
</dbReference>
<dbReference type="Pfam" id="PF03645">
    <property type="entry name" value="Tctex-1"/>
    <property type="match status" value="1"/>
</dbReference>
<evidence type="ECO:0000313" key="3">
    <source>
        <dbReference type="Proteomes" id="UP000694580"/>
    </source>
</evidence>
<dbReference type="PANTHER" id="PTHR21255">
    <property type="entry name" value="T-COMPLEX-ASSOCIATED-TESTIS-EXPRESSED 1/ DYNEIN LIGHT CHAIN"/>
    <property type="match status" value="1"/>
</dbReference>
<keyword evidence="3" id="KW-1185">Reference proteome</keyword>
<dbReference type="GeneTree" id="ENSGT00940000162474"/>
<dbReference type="GO" id="GO:0005737">
    <property type="term" value="C:cytoplasm"/>
    <property type="evidence" value="ECO:0007669"/>
    <property type="project" value="TreeGrafter"/>
</dbReference>
<sequence>EGQAHTGTPEVKFPDTRMSQLMQDLLEFRLNGVNCIPTSAGVLAQELSEALVRLARTVSPPRYKLLCIVTLGQSSQGGVVLVSQALWDCHSDTSVSHTFHGPRMFCTATVFAVYHE</sequence>
<dbReference type="GO" id="GO:0045505">
    <property type="term" value="F:dynein intermediate chain binding"/>
    <property type="evidence" value="ECO:0007669"/>
    <property type="project" value="TreeGrafter"/>
</dbReference>
<dbReference type="CDD" id="cd21451">
    <property type="entry name" value="DLC-like_TCTEX1D"/>
    <property type="match status" value="1"/>
</dbReference>
<dbReference type="Gene3D" id="3.30.1140.40">
    <property type="entry name" value="Tctex-1"/>
    <property type="match status" value="1"/>
</dbReference>
<dbReference type="InterPro" id="IPR038586">
    <property type="entry name" value="Tctex-1-like_sf"/>
</dbReference>
<dbReference type="Proteomes" id="UP000694580">
    <property type="component" value="Chromosome 13"/>
</dbReference>
<dbReference type="Ensembl" id="ENSDCDT00010020118.1">
    <property type="protein sequence ID" value="ENSDCDP00010019022.1"/>
    <property type="gene ID" value="ENSDCDG00010008624.1"/>
</dbReference>
<reference evidence="2" key="3">
    <citation type="submission" date="2025-09" db="UniProtKB">
        <authorList>
            <consortium name="Ensembl"/>
        </authorList>
    </citation>
    <scope>IDENTIFICATION</scope>
</reference>
<dbReference type="InterPro" id="IPR005334">
    <property type="entry name" value="Tctex-1-like"/>
</dbReference>
<dbReference type="GO" id="GO:0007018">
    <property type="term" value="P:microtubule-based movement"/>
    <property type="evidence" value="ECO:0007669"/>
    <property type="project" value="TreeGrafter"/>
</dbReference>
<comment type="similarity">
    <text evidence="1">Belongs to the dynein light chain Tctex-type family.</text>
</comment>
<dbReference type="AlphaFoldDB" id="A0AAY4BE61"/>
<accession>A0AAY4BE61</accession>
<organism evidence="2 3">
    <name type="scientific">Denticeps clupeoides</name>
    <name type="common">denticle herring</name>
    <dbReference type="NCBI Taxonomy" id="299321"/>
    <lineage>
        <taxon>Eukaryota</taxon>
        <taxon>Metazoa</taxon>
        <taxon>Chordata</taxon>
        <taxon>Craniata</taxon>
        <taxon>Vertebrata</taxon>
        <taxon>Euteleostomi</taxon>
        <taxon>Actinopterygii</taxon>
        <taxon>Neopterygii</taxon>
        <taxon>Teleostei</taxon>
        <taxon>Clupei</taxon>
        <taxon>Clupeiformes</taxon>
        <taxon>Denticipitoidei</taxon>
        <taxon>Denticipitidae</taxon>
        <taxon>Denticeps</taxon>
    </lineage>
</organism>
<proteinExistence type="inferred from homology"/>
<reference evidence="2" key="2">
    <citation type="submission" date="2025-08" db="UniProtKB">
        <authorList>
            <consortium name="Ensembl"/>
        </authorList>
    </citation>
    <scope>IDENTIFICATION</scope>
</reference>
<evidence type="ECO:0000313" key="2">
    <source>
        <dbReference type="Ensembl" id="ENSDCDP00010019022.1"/>
    </source>
</evidence>